<proteinExistence type="predicted"/>
<evidence type="ECO:0000313" key="1">
    <source>
        <dbReference type="EMBL" id="MEZ8209351.1"/>
    </source>
</evidence>
<organism evidence="1 2">
    <name type="scientific">Vibrio bivalvicida</name>
    <dbReference type="NCBI Taxonomy" id="1276888"/>
    <lineage>
        <taxon>Bacteria</taxon>
        <taxon>Pseudomonadati</taxon>
        <taxon>Pseudomonadota</taxon>
        <taxon>Gammaproteobacteria</taxon>
        <taxon>Vibrionales</taxon>
        <taxon>Vibrionaceae</taxon>
        <taxon>Vibrio</taxon>
        <taxon>Vibrio oreintalis group</taxon>
    </lineage>
</organism>
<dbReference type="Proteomes" id="UP001569151">
    <property type="component" value="Unassembled WGS sequence"/>
</dbReference>
<accession>A0ABV4MIF2</accession>
<protein>
    <submittedName>
        <fullName evidence="1">Uncharacterized protein</fullName>
    </submittedName>
</protein>
<comment type="caution">
    <text evidence="1">The sequence shown here is derived from an EMBL/GenBank/DDBJ whole genome shotgun (WGS) entry which is preliminary data.</text>
</comment>
<keyword evidence="2" id="KW-1185">Reference proteome</keyword>
<evidence type="ECO:0000313" key="2">
    <source>
        <dbReference type="Proteomes" id="UP001569151"/>
    </source>
</evidence>
<dbReference type="RefSeq" id="WP_371719006.1">
    <property type="nucleotide sequence ID" value="NZ_JBGOOF010000015.1"/>
</dbReference>
<dbReference type="EMBL" id="JBGOOS010000013">
    <property type="protein sequence ID" value="MEZ8209351.1"/>
    <property type="molecule type" value="Genomic_DNA"/>
</dbReference>
<gene>
    <name evidence="1" type="ORF">ACED39_11220</name>
</gene>
<reference evidence="1 2" key="1">
    <citation type="submission" date="2024-06" db="EMBL/GenBank/DDBJ databases">
        <authorList>
            <person name="Steensen K."/>
            <person name="Seneca J."/>
            <person name="Bartlau N."/>
            <person name="Yu A.X."/>
            <person name="Polz M.F."/>
        </authorList>
    </citation>
    <scope>NUCLEOTIDE SEQUENCE [LARGE SCALE GENOMIC DNA]</scope>
    <source>
        <strain evidence="1 2">1F146</strain>
    </source>
</reference>
<sequence>MFVVNYGLYNGGIAWSATIHQLNSDVLKRHILPRLNTSLFDLSFSFYELENYELENSGEIKDSYGKVLGDFYIQIKEGD</sequence>
<name>A0ABV4MIF2_9VIBR</name>